<protein>
    <submittedName>
        <fullName evidence="7">Dehydrogenase subunit F</fullName>
    </submittedName>
</protein>
<evidence type="ECO:0000256" key="1">
    <source>
        <dbReference type="ARBA" id="ARBA00001974"/>
    </source>
</evidence>
<keyword evidence="4" id="KW-0408">Iron</keyword>
<feature type="domain" description="4Fe-4S ferredoxin-type" evidence="6">
    <location>
        <begin position="3"/>
        <end position="33"/>
    </location>
</feature>
<keyword evidence="8" id="KW-1185">Reference proteome</keyword>
<dbReference type="GO" id="GO:0052592">
    <property type="term" value="F:oxidoreductase activity, acting on CH or CH2 groups, with an iron-sulfur protein as acceptor"/>
    <property type="evidence" value="ECO:0007669"/>
    <property type="project" value="TreeGrafter"/>
</dbReference>
<dbReference type="RefSeq" id="WP_101028619.1">
    <property type="nucleotide sequence ID" value="NZ_CABMMZ010000028.1"/>
</dbReference>
<evidence type="ECO:0000256" key="4">
    <source>
        <dbReference type="ARBA" id="ARBA00023004"/>
    </source>
</evidence>
<gene>
    <name evidence="7" type="ORF">RBATCC27255_00528</name>
</gene>
<keyword evidence="2" id="KW-0479">Metal-binding</keyword>
<dbReference type="PROSITE" id="PS51379">
    <property type="entry name" value="4FE4S_FER_2"/>
    <property type="match status" value="2"/>
</dbReference>
<sequence>MKSVAEIRDNNLCCSCGICKNVCPANAIKYIRENGMFVPEISDVCVSCGKCYKVCPSVQHSYEKNNLHQAMVGNLKFAINAWSKDSDIRHFSASGGVITTIVEYLLSHDYYDYVFSVDTYNYHSQVKTNKYDKHSYNLNDISTQKYTKSRYIPVSHENLVDFIMNNSDSKVIIIATSCAVRGILNVIDKFKLNRNNYLLLGLFCDQVYNYNCWEYYSDMLFDNYGDISEFNFKNKDSGGWPGNMKFYFSDGKCVFKNKSERVKIKDYFKPERCVYCVDKLNVFADISLGDNYTDQNSSSLGSNSVIIRTNLGEKIFKLISETIDYERIDVDKICVAQYFDGRKKNYEFSLLKNSELNDNFQLNSVMDYEHNSNAASEYKTVLRNLHYGEIYPLNRKKLIKQIQKSGRKTNQLKRIFCALLRRLHNES</sequence>
<dbReference type="Gene3D" id="3.30.70.20">
    <property type="match status" value="1"/>
</dbReference>
<reference evidence="7" key="1">
    <citation type="journal article" date="2018" name="Environ. Microbiol.">
        <title>Sporulation capability and amylosome conservation among diverse human colonic and rumen isolates of the keystone starch-degrader Ruminococcus bromii.</title>
        <authorList>
            <person name="Mukhopadhya I."/>
            <person name="Morais S."/>
            <person name="Laverde-Gomez J."/>
            <person name="Sheridan P.O."/>
            <person name="Walker A.W."/>
            <person name="Kelly W."/>
            <person name="Klieve A.V."/>
            <person name="Ouwerkerk D."/>
            <person name="Duncan S.H."/>
            <person name="Louis P."/>
            <person name="Koropatkin N."/>
            <person name="Cockburn D."/>
            <person name="Kibler R."/>
            <person name="Cooper P.J."/>
            <person name="Sandoval C."/>
            <person name="Crost E."/>
            <person name="Juge N."/>
            <person name="Bayer E.A."/>
            <person name="Flint H.J."/>
        </authorList>
    </citation>
    <scope>NUCLEOTIDE SEQUENCE [LARGE SCALE GENOMIC DNA]</scope>
    <source>
        <strain evidence="7">ATCC 27255</strain>
    </source>
</reference>
<dbReference type="Pfam" id="PF04422">
    <property type="entry name" value="FrhB_FdhB_N"/>
    <property type="match status" value="1"/>
</dbReference>
<keyword evidence="5" id="KW-0411">Iron-sulfur</keyword>
<evidence type="ECO:0000259" key="6">
    <source>
        <dbReference type="PROSITE" id="PS51379"/>
    </source>
</evidence>
<dbReference type="InterPro" id="IPR017900">
    <property type="entry name" value="4Fe4S_Fe_S_CS"/>
</dbReference>
<evidence type="ECO:0000313" key="8">
    <source>
        <dbReference type="Proteomes" id="UP000233425"/>
    </source>
</evidence>
<dbReference type="GO" id="GO:0046872">
    <property type="term" value="F:metal ion binding"/>
    <property type="evidence" value="ECO:0007669"/>
    <property type="project" value="UniProtKB-KW"/>
</dbReference>
<dbReference type="InterPro" id="IPR007516">
    <property type="entry name" value="Co_F420_Hydgase/DH_bsu_N"/>
</dbReference>
<keyword evidence="3" id="KW-0560">Oxidoreductase</keyword>
<name>A0A2N0UZE2_9FIRM</name>
<dbReference type="PROSITE" id="PS00198">
    <property type="entry name" value="4FE4S_FER_1"/>
    <property type="match status" value="2"/>
</dbReference>
<dbReference type="PANTHER" id="PTHR31332:SF6">
    <property type="entry name" value="FORMATE DEHYDROGENASE SUBUNIT BETA"/>
    <property type="match status" value="1"/>
</dbReference>
<dbReference type="Pfam" id="PF04432">
    <property type="entry name" value="FrhB_FdhB_C"/>
    <property type="match status" value="1"/>
</dbReference>
<accession>A0A2N0UZE2</accession>
<evidence type="ECO:0000256" key="2">
    <source>
        <dbReference type="ARBA" id="ARBA00022723"/>
    </source>
</evidence>
<organism evidence="7 8">
    <name type="scientific">Ruminococcus bromii</name>
    <dbReference type="NCBI Taxonomy" id="40518"/>
    <lineage>
        <taxon>Bacteria</taxon>
        <taxon>Bacillati</taxon>
        <taxon>Bacillota</taxon>
        <taxon>Clostridia</taxon>
        <taxon>Eubacteriales</taxon>
        <taxon>Oscillospiraceae</taxon>
        <taxon>Ruminococcus</taxon>
    </lineage>
</organism>
<dbReference type="Proteomes" id="UP000233425">
    <property type="component" value="Unassembled WGS sequence"/>
</dbReference>
<dbReference type="SUPFAM" id="SSF54862">
    <property type="entry name" value="4Fe-4S ferredoxins"/>
    <property type="match status" value="1"/>
</dbReference>
<comment type="caution">
    <text evidence="7">The sequence shown here is derived from an EMBL/GenBank/DDBJ whole genome shotgun (WGS) entry which is preliminary data.</text>
</comment>
<evidence type="ECO:0000256" key="5">
    <source>
        <dbReference type="ARBA" id="ARBA00023014"/>
    </source>
</evidence>
<dbReference type="InterPro" id="IPR017896">
    <property type="entry name" value="4Fe4S_Fe-S-bd"/>
</dbReference>
<evidence type="ECO:0000256" key="3">
    <source>
        <dbReference type="ARBA" id="ARBA00023002"/>
    </source>
</evidence>
<dbReference type="EMBL" id="NNSR01000028">
    <property type="protein sequence ID" value="PKD32318.1"/>
    <property type="molecule type" value="Genomic_DNA"/>
</dbReference>
<comment type="cofactor">
    <cofactor evidence="1">
        <name>FAD</name>
        <dbReference type="ChEBI" id="CHEBI:57692"/>
    </cofactor>
</comment>
<dbReference type="PANTHER" id="PTHR31332">
    <property type="entry name" value="7-HYDROXYMETHYL CHLOROPHYLL A REDUCTASE, CHLOROPLASTIC"/>
    <property type="match status" value="1"/>
</dbReference>
<dbReference type="AlphaFoldDB" id="A0A2N0UZE2"/>
<dbReference type="Pfam" id="PF13187">
    <property type="entry name" value="Fer4_9"/>
    <property type="match status" value="1"/>
</dbReference>
<dbReference type="InterPro" id="IPR007525">
    <property type="entry name" value="FrhB_FdhB_C"/>
</dbReference>
<feature type="domain" description="4Fe-4S ferredoxin-type" evidence="6">
    <location>
        <begin position="37"/>
        <end position="65"/>
    </location>
</feature>
<dbReference type="GO" id="GO:0051536">
    <property type="term" value="F:iron-sulfur cluster binding"/>
    <property type="evidence" value="ECO:0007669"/>
    <property type="project" value="UniProtKB-KW"/>
</dbReference>
<proteinExistence type="predicted"/>
<evidence type="ECO:0000313" key="7">
    <source>
        <dbReference type="EMBL" id="PKD32318.1"/>
    </source>
</evidence>
<dbReference type="InterPro" id="IPR045220">
    <property type="entry name" value="FRHB/FDHB/HCAR-like"/>
</dbReference>